<dbReference type="InterPro" id="IPR006103">
    <property type="entry name" value="Glyco_hydro_2_cat"/>
</dbReference>
<feature type="domain" description="Glycoside hydrolase family 2 immunoglobulin-like beta-sandwich" evidence="4">
    <location>
        <begin position="203"/>
        <end position="313"/>
    </location>
</feature>
<proteinExistence type="inferred from homology"/>
<protein>
    <submittedName>
        <fullName evidence="9">Beta-mannosidase</fullName>
    </submittedName>
</protein>
<dbReference type="PANTHER" id="PTHR43536">
    <property type="entry name" value="MANNOSYLGLYCOPROTEIN ENDO-BETA-MANNOSIDASE"/>
    <property type="match status" value="1"/>
</dbReference>
<evidence type="ECO:0000256" key="3">
    <source>
        <dbReference type="ARBA" id="ARBA00023295"/>
    </source>
</evidence>
<evidence type="ECO:0000259" key="8">
    <source>
        <dbReference type="Pfam" id="PF22666"/>
    </source>
</evidence>
<name>A0A0E9LWZ0_9BACT</name>
<dbReference type="Proteomes" id="UP000032900">
    <property type="component" value="Unassembled WGS sequence"/>
</dbReference>
<feature type="domain" description="Mannosidase Ig/CBM-like" evidence="6">
    <location>
        <begin position="666"/>
        <end position="746"/>
    </location>
</feature>
<evidence type="ECO:0000259" key="6">
    <source>
        <dbReference type="Pfam" id="PF17786"/>
    </source>
</evidence>
<dbReference type="SUPFAM" id="SSF51445">
    <property type="entry name" value="(Trans)glycosidases"/>
    <property type="match status" value="1"/>
</dbReference>
<dbReference type="Gene3D" id="2.60.40.10">
    <property type="entry name" value="Immunoglobulins"/>
    <property type="match status" value="3"/>
</dbReference>
<keyword evidence="10" id="KW-1185">Reference proteome</keyword>
<evidence type="ECO:0000259" key="4">
    <source>
        <dbReference type="Pfam" id="PF00703"/>
    </source>
</evidence>
<dbReference type="InterPro" id="IPR036156">
    <property type="entry name" value="Beta-gal/glucu_dom_sf"/>
</dbReference>
<evidence type="ECO:0000256" key="1">
    <source>
        <dbReference type="ARBA" id="ARBA00007401"/>
    </source>
</evidence>
<evidence type="ECO:0000259" key="7">
    <source>
        <dbReference type="Pfam" id="PF18368"/>
    </source>
</evidence>
<sequence length="865" mass="99689">MGVIGMGSCHAHAPVTEHKTYLEAGWQLFSSASTDADGEEISNSHFDKSFGYPIEVPATAMHGLMQNDMFPDIFEPYVLENMDKTPYEVPWWYRKEIEIKSLSDKDFYQLTFEGINFKANIWLNGTRIAREDSVQGSYGVWNFDITPYLKMGRNILAVEIIPPVFGKDVHKGFVDWNPTPADRLMGIWRGVLLSHTGPVSMRHANVVSKVDKETLKSAELTLSTELTNHSHEVQRALVTAAFDDVVIQQQVELQPNEHREIFFRPNEYPELQLDAARLWWPNNMGEQYLYDLTLNVEVDARPSDEESFRFGIREVEDFWNESGYRGFMVNGQKVMIRSAGWVDNIFLADPDEKVEAQMKYAQHMNLNSIRLESFWGRNRTIMNKADEYGLLLMLGWTAHWEWDSYLGFPHDDYVSIRGTEAKTLHANNYRDQVLWHRRHPSVAIWTYGSDKLPRPSLEIMLNERMAKADTTRPILSYCGGTMLMGASDPRQSEISGPTGVKMEGPYDWVPPVYWYIDKRYGGAFGFNTEVGPGPQIPPLSTIKKMLPEDHLWPIDSIWLYYSGRNQFENLDRFLNAFNTRYGESQDLETFLLKNQMSSYEAIRPMFEAFAVNKFHSTGVVQWMFNSAWPTFYWQLFDYYLMPNGAFYGTKKAAAPLVPIYNYGDKSIYINNDHLNAYHGLVLQTRVYDIHSNLLFSNDQSVDIDANSAQEILKLPELDHLSTSYFLNLRLKNGNGDVIENNFYWLSTVADIPDFDQTTWYWTPNKQHADFTALNDLSKARVEFNYSVQDDLMFSIEVHNPTEKIAFFIELTLADKDTKEPITPVFWDDNYISLLPGERRTINGHAEAKNIDASSLEIVVQGSNLE</sequence>
<dbReference type="InterPro" id="IPR041351">
    <property type="entry name" value="Ig_GlcNase"/>
</dbReference>
<dbReference type="InterPro" id="IPR006102">
    <property type="entry name" value="Ig-like_GH2"/>
</dbReference>
<dbReference type="Gene3D" id="2.60.120.260">
    <property type="entry name" value="Galactose-binding domain-like"/>
    <property type="match status" value="1"/>
</dbReference>
<dbReference type="SUPFAM" id="SSF49303">
    <property type="entry name" value="beta-Galactosidase/glucuronidase domain"/>
    <property type="match status" value="3"/>
</dbReference>
<evidence type="ECO:0000259" key="5">
    <source>
        <dbReference type="Pfam" id="PF02836"/>
    </source>
</evidence>
<feature type="domain" description="Glycoside hydrolase family 2 catalytic" evidence="5">
    <location>
        <begin position="352"/>
        <end position="474"/>
    </location>
</feature>
<dbReference type="PANTHER" id="PTHR43536:SF1">
    <property type="entry name" value="MANNOSYLGLYCOPROTEIN ENDO-BETA-MANNOSIDASE"/>
    <property type="match status" value="1"/>
</dbReference>
<dbReference type="Pfam" id="PF22666">
    <property type="entry name" value="Glyco_hydro_2_N2"/>
    <property type="match status" value="1"/>
</dbReference>
<dbReference type="GO" id="GO:0004553">
    <property type="term" value="F:hydrolase activity, hydrolyzing O-glycosyl compounds"/>
    <property type="evidence" value="ECO:0007669"/>
    <property type="project" value="InterPro"/>
</dbReference>
<reference evidence="9 10" key="1">
    <citation type="journal article" date="2015" name="Microbes Environ.">
        <title>Distribution and evolution of nitrogen fixation genes in the phylum bacteroidetes.</title>
        <authorList>
            <person name="Inoue J."/>
            <person name="Oshima K."/>
            <person name="Suda W."/>
            <person name="Sakamoto M."/>
            <person name="Iino T."/>
            <person name="Noda S."/>
            <person name="Hongoh Y."/>
            <person name="Hattori M."/>
            <person name="Ohkuma M."/>
        </authorList>
    </citation>
    <scope>NUCLEOTIDE SEQUENCE [LARGE SCALE GENOMIC DNA]</scope>
    <source>
        <strain evidence="9">JCM 15548</strain>
    </source>
</reference>
<dbReference type="EMBL" id="BAZW01000017">
    <property type="protein sequence ID" value="GAO30087.1"/>
    <property type="molecule type" value="Genomic_DNA"/>
</dbReference>
<feature type="domain" description="Exo-beta-D-glucosaminidase Ig-fold" evidence="7">
    <location>
        <begin position="759"/>
        <end position="863"/>
    </location>
</feature>
<keyword evidence="3" id="KW-0326">Glycosidase</keyword>
<dbReference type="InterPro" id="IPR041447">
    <property type="entry name" value="Mannosidase_ig"/>
</dbReference>
<evidence type="ECO:0000313" key="9">
    <source>
        <dbReference type="EMBL" id="GAO30087.1"/>
    </source>
</evidence>
<evidence type="ECO:0000256" key="2">
    <source>
        <dbReference type="ARBA" id="ARBA00022801"/>
    </source>
</evidence>
<comment type="similarity">
    <text evidence="1">Belongs to the glycosyl hydrolase 2 family.</text>
</comment>
<dbReference type="Pfam" id="PF00703">
    <property type="entry name" value="Glyco_hydro_2"/>
    <property type="match status" value="1"/>
</dbReference>
<dbReference type="AlphaFoldDB" id="A0A0E9LWZ0"/>
<dbReference type="InterPro" id="IPR043534">
    <property type="entry name" value="EBDG/EBM"/>
</dbReference>
<keyword evidence="2" id="KW-0378">Hydrolase</keyword>
<dbReference type="InterPro" id="IPR054593">
    <property type="entry name" value="Beta-mannosidase-like_N2"/>
</dbReference>
<evidence type="ECO:0000313" key="10">
    <source>
        <dbReference type="Proteomes" id="UP000032900"/>
    </source>
</evidence>
<comment type="caution">
    <text evidence="9">The sequence shown here is derived from an EMBL/GenBank/DDBJ whole genome shotgun (WGS) entry which is preliminary data.</text>
</comment>
<organism evidence="9 10">
    <name type="scientific">Geofilum rubicundum JCM 15548</name>
    <dbReference type="NCBI Taxonomy" id="1236989"/>
    <lineage>
        <taxon>Bacteria</taxon>
        <taxon>Pseudomonadati</taxon>
        <taxon>Bacteroidota</taxon>
        <taxon>Bacteroidia</taxon>
        <taxon>Marinilabiliales</taxon>
        <taxon>Marinilabiliaceae</taxon>
        <taxon>Geofilum</taxon>
    </lineage>
</organism>
<dbReference type="SUPFAM" id="SSF49785">
    <property type="entry name" value="Galactose-binding domain-like"/>
    <property type="match status" value="1"/>
</dbReference>
<dbReference type="GO" id="GO:0005975">
    <property type="term" value="P:carbohydrate metabolic process"/>
    <property type="evidence" value="ECO:0007669"/>
    <property type="project" value="InterPro"/>
</dbReference>
<dbReference type="Pfam" id="PF02836">
    <property type="entry name" value="Glyco_hydro_2_C"/>
    <property type="match status" value="1"/>
</dbReference>
<dbReference type="Gene3D" id="3.20.20.80">
    <property type="entry name" value="Glycosidases"/>
    <property type="match status" value="1"/>
</dbReference>
<dbReference type="InterPro" id="IPR013783">
    <property type="entry name" value="Ig-like_fold"/>
</dbReference>
<feature type="domain" description="Beta-mannosidase-like galactose-binding" evidence="8">
    <location>
        <begin position="51"/>
        <end position="163"/>
    </location>
</feature>
<dbReference type="Pfam" id="PF18368">
    <property type="entry name" value="Ig_GlcNase"/>
    <property type="match status" value="1"/>
</dbReference>
<gene>
    <name evidence="9" type="ORF">JCM15548_12334</name>
</gene>
<dbReference type="InterPro" id="IPR017853">
    <property type="entry name" value="GH"/>
</dbReference>
<dbReference type="Pfam" id="PF17786">
    <property type="entry name" value="Mannosidase_ig"/>
    <property type="match status" value="1"/>
</dbReference>
<accession>A0A0E9LWZ0</accession>
<dbReference type="STRING" id="1236989.JCM15548_12334"/>
<dbReference type="InterPro" id="IPR008979">
    <property type="entry name" value="Galactose-bd-like_sf"/>
</dbReference>